<dbReference type="PANTHER" id="PTHR46405">
    <property type="entry name" value="OS05G0141500 PROTEIN"/>
    <property type="match status" value="1"/>
</dbReference>
<sequence>MGKSARNKQKSKNRRPPQLQNPQTNPRSQPGRAPGSISGTGPSATPRRSGGGDRASRDLSSDDSWPLDPSPAIGPTLERPSFEDFDKLSEEQGLENILRRALEKMYLEALHGLLDMGYDQDTALKAILRSGHCYGDEDILTNIVKNALAYLTGECPSRNPIFEANGIVFTSLMPMAEHSLRCMVHVLQQIHHSRRLALWSLVLGKLHLGSAIALPPPDGNPDSDSSNKNAVDDHLPPCCRFNRCMGIQWLENSGVSLNRSAVGNEMNSHQPNDEHSLQIYIEVADRFGLSPEMKLMLKKNVAKVAAAVRTNSMHMLPQTLMPSNASLMGDAAAVSQPEVSDDSSVLRQKEWVNSVMDTLRGELGDLNLEGNLGDLSEDRKDAIILHMQTKIKDLEKQVKEREAWARQKAIQAEKSVDSALLELETLRKEMAESRHILKKGKPTLDVSTMMKLSEKQSELKKVTAQAEAAHAAMIQVENEKAEIKAELEAFNLSASESANTYLEIAKREKKNLKKLSGYEKEKVKLQEEIAEERQKITDLKQQLVGIELASREAEIKWRQAADAKELANAQIEEEKRALKAAEADGKKRLEDLRLRIEVELKSYRDEVLRLEQELSSLKIAAGNTEATAELEQGGRKCIICIKNEVSVIFLPCAHEVVCADCCDRHEYKDRVSCPMCQVPIEEAVRVFRGS</sequence>
<reference evidence="5 6" key="1">
    <citation type="submission" date="2024-11" db="EMBL/GenBank/DDBJ databases">
        <title>Chromosome-level genome assembly of Eucalyptus globulus Labill. provides insights into its genome evolution.</title>
        <authorList>
            <person name="Li X."/>
        </authorList>
    </citation>
    <scope>NUCLEOTIDE SEQUENCE [LARGE SCALE GENOMIC DNA]</scope>
    <source>
        <strain evidence="5">CL2024</strain>
        <tissue evidence="5">Fresh tender leaves</tissue>
    </source>
</reference>
<feature type="coiled-coil region" evidence="2">
    <location>
        <begin position="409"/>
        <end position="620"/>
    </location>
</feature>
<dbReference type="PANTHER" id="PTHR46405:SF3">
    <property type="entry name" value="RING_U-BOX SUPERFAMILY PROTEIN"/>
    <property type="match status" value="1"/>
</dbReference>
<dbReference type="Gene3D" id="3.30.40.10">
    <property type="entry name" value="Zinc/RING finger domain, C3HC4 (zinc finger)"/>
    <property type="match status" value="1"/>
</dbReference>
<feature type="compositionally biased region" description="Polar residues" evidence="3">
    <location>
        <begin position="18"/>
        <end position="28"/>
    </location>
</feature>
<feature type="compositionally biased region" description="Low complexity" evidence="3">
    <location>
        <begin position="62"/>
        <end position="71"/>
    </location>
</feature>
<dbReference type="CDD" id="cd23128">
    <property type="entry name" value="RING-HC_MIP1-like"/>
    <property type="match status" value="1"/>
</dbReference>
<keyword evidence="1" id="KW-0862">Zinc</keyword>
<dbReference type="EMBL" id="JBJKBG010000005">
    <property type="protein sequence ID" value="KAL3737821.1"/>
    <property type="molecule type" value="Genomic_DNA"/>
</dbReference>
<dbReference type="InterPro" id="IPR046527">
    <property type="entry name" value="PIR2-like_helical"/>
</dbReference>
<dbReference type="SUPFAM" id="SSF57850">
    <property type="entry name" value="RING/U-box"/>
    <property type="match status" value="1"/>
</dbReference>
<feature type="compositionally biased region" description="Basic and acidic residues" evidence="3">
    <location>
        <begin position="50"/>
        <end position="60"/>
    </location>
</feature>
<organism evidence="5 6">
    <name type="scientific">Eucalyptus globulus</name>
    <name type="common">Tasmanian blue gum</name>
    <dbReference type="NCBI Taxonomy" id="34317"/>
    <lineage>
        <taxon>Eukaryota</taxon>
        <taxon>Viridiplantae</taxon>
        <taxon>Streptophyta</taxon>
        <taxon>Embryophyta</taxon>
        <taxon>Tracheophyta</taxon>
        <taxon>Spermatophyta</taxon>
        <taxon>Magnoliopsida</taxon>
        <taxon>eudicotyledons</taxon>
        <taxon>Gunneridae</taxon>
        <taxon>Pentapetalae</taxon>
        <taxon>rosids</taxon>
        <taxon>malvids</taxon>
        <taxon>Myrtales</taxon>
        <taxon>Myrtaceae</taxon>
        <taxon>Myrtoideae</taxon>
        <taxon>Eucalypteae</taxon>
        <taxon>Eucalyptus</taxon>
    </lineage>
</organism>
<evidence type="ECO:0000256" key="3">
    <source>
        <dbReference type="SAM" id="MobiDB-lite"/>
    </source>
</evidence>
<evidence type="ECO:0000313" key="6">
    <source>
        <dbReference type="Proteomes" id="UP001634007"/>
    </source>
</evidence>
<evidence type="ECO:0000256" key="1">
    <source>
        <dbReference type="PROSITE-ProRule" id="PRU00175"/>
    </source>
</evidence>
<feature type="region of interest" description="Disordered" evidence="3">
    <location>
        <begin position="1"/>
        <end position="81"/>
    </location>
</feature>
<dbReference type="InterPro" id="IPR001841">
    <property type="entry name" value="Znf_RING"/>
</dbReference>
<evidence type="ECO:0000313" key="5">
    <source>
        <dbReference type="EMBL" id="KAL3737821.1"/>
    </source>
</evidence>
<name>A0ABD3KCT6_EUCGL</name>
<comment type="caution">
    <text evidence="5">The sequence shown here is derived from an EMBL/GenBank/DDBJ whole genome shotgun (WGS) entry which is preliminary data.</text>
</comment>
<protein>
    <recommendedName>
        <fullName evidence="4">RING-type domain-containing protein</fullName>
    </recommendedName>
</protein>
<feature type="compositionally biased region" description="Basic residues" evidence="3">
    <location>
        <begin position="1"/>
        <end position="15"/>
    </location>
</feature>
<proteinExistence type="predicted"/>
<dbReference type="AlphaFoldDB" id="A0ABD3KCT6"/>
<keyword evidence="1" id="KW-0479">Metal-binding</keyword>
<keyword evidence="1" id="KW-0863">Zinc-finger</keyword>
<evidence type="ECO:0000256" key="2">
    <source>
        <dbReference type="SAM" id="Coils"/>
    </source>
</evidence>
<evidence type="ECO:0000259" key="4">
    <source>
        <dbReference type="PROSITE" id="PS50089"/>
    </source>
</evidence>
<dbReference type="Pfam" id="PF13920">
    <property type="entry name" value="zf-C3HC4_3"/>
    <property type="match status" value="1"/>
</dbReference>
<dbReference type="PROSITE" id="PS50089">
    <property type="entry name" value="ZF_RING_2"/>
    <property type="match status" value="1"/>
</dbReference>
<accession>A0ABD3KCT6</accession>
<dbReference type="Proteomes" id="UP001634007">
    <property type="component" value="Unassembled WGS sequence"/>
</dbReference>
<keyword evidence="2" id="KW-0175">Coiled coil</keyword>
<dbReference type="Pfam" id="PF20235">
    <property type="entry name" value="PIR2-like_helical"/>
    <property type="match status" value="1"/>
</dbReference>
<keyword evidence="6" id="KW-1185">Reference proteome</keyword>
<dbReference type="InterPro" id="IPR046934">
    <property type="entry name" value="PIR2-like"/>
</dbReference>
<dbReference type="GO" id="GO:0008270">
    <property type="term" value="F:zinc ion binding"/>
    <property type="evidence" value="ECO:0007669"/>
    <property type="project" value="UniProtKB-KW"/>
</dbReference>
<dbReference type="InterPro" id="IPR013083">
    <property type="entry name" value="Znf_RING/FYVE/PHD"/>
</dbReference>
<gene>
    <name evidence="5" type="ORF">ACJRO7_019359</name>
</gene>
<feature type="domain" description="RING-type" evidence="4">
    <location>
        <begin position="637"/>
        <end position="677"/>
    </location>
</feature>